<feature type="region of interest" description="Disordered" evidence="8">
    <location>
        <begin position="1073"/>
        <end position="1093"/>
    </location>
</feature>
<dbReference type="PANTHER" id="PTHR10846">
    <property type="entry name" value="SODIUM/POTASSIUM/CALCIUM EXCHANGER"/>
    <property type="match status" value="1"/>
</dbReference>
<dbReference type="Gene3D" id="1.20.1420.30">
    <property type="entry name" value="NCX, central ion-binding region"/>
    <property type="match status" value="2"/>
</dbReference>
<organism evidence="11 12">
    <name type="scientific">Gibberella subglutinans</name>
    <name type="common">Fusarium subglutinans</name>
    <dbReference type="NCBI Taxonomy" id="42677"/>
    <lineage>
        <taxon>Eukaryota</taxon>
        <taxon>Fungi</taxon>
        <taxon>Dikarya</taxon>
        <taxon>Ascomycota</taxon>
        <taxon>Pezizomycotina</taxon>
        <taxon>Sordariomycetes</taxon>
        <taxon>Hypocreomycetidae</taxon>
        <taxon>Hypocreales</taxon>
        <taxon>Nectriaceae</taxon>
        <taxon>Fusarium</taxon>
        <taxon>Fusarium fujikuroi species complex</taxon>
    </lineage>
</organism>
<keyword evidence="5 9" id="KW-1133">Transmembrane helix</keyword>
<evidence type="ECO:0000313" key="12">
    <source>
        <dbReference type="Proteomes" id="UP000547976"/>
    </source>
</evidence>
<dbReference type="SUPFAM" id="SSF50729">
    <property type="entry name" value="PH domain-like"/>
    <property type="match status" value="1"/>
</dbReference>
<sequence>MVNGDAIAYNIAVFVSTLFLLEFGADKFVDHTAIVARRTGIPDTVIALLTAGAEWEELVVVVASLAQGRPSLAVGNIIGSAISNILGAFSLGLLFRPTGSHVEFDRSSRIYSLCLLIITTFVAPVVYFSQRIIWLVGGSVLIGLFAVYLISIGYSISRGSLTAPESSDDDSSDDESDTLSIESTPSVRSPLLPRHEEPEPENRNERDHRVAGSPSVAGVTDMLNHRRRRSLGYHIGFLVPGFLAICLSGYVLSHAAINVTDAIGISDVLFGIVILAIATTLPEKFVAVLSGNRGHVGILVANTVGSNVFLLSLCLGIVMVDTSGNFDGGNINVSELSVLWGSTLALTITVCSLPRPLNLDLPITKMSDPLSVAASIAGLISITVEAVKFLSPYVSAAKETPQVAAHVYSEVQSTQVILMGLQSLTKNLGSVKVQNAALIGVNQVVAVLTDGVLLYSELHKELQSLWTKDGVEKVPLRGRLQWVWKESTFVTLLNRLQSFKSSMTLVLVILQSDSGKTAKEHQEQLSNNVKALLDNNNALSRRLMNIEDALDTQTIISRRMSILSMSGSPSQNSSQQSTTESPATSITTKTNPTISKFDFEDDLESSRVYRRAVRETMDYSFRSSVARSHNWSVFSGLSLGEISIMSVIALPVYQDDITNAEHYDFGEEAVPDTETPGPVTGQPLLIQCLELKLKLLTIPGMSRYFDDIPHPPDDISLLRSVLQQATPLLMLAQALTPTQSLDTGLPEDITDDTRKEIVLWFAQFCHDKLDIETSNLITVQDLMGGTPITKNLVIHGPPTDQLSSAKAQVDAQPPELRKLLMEQHQSVQDVHELLEMKEQLDMLSNDIFQGSRELADTHVAFLIGMEQNFLRPLTDQKWAPYLKSLPVPTEEQKKDRSKSQYSISRIVTRLQDNTISVNTQSAVQELQQKIADWKGIRPGDLGEMILSQRLYVTKSSKTHPYHGYLFQNMLLLCKETRGQHSKEPSFYGSKPLSEQKQTKFILKGRFHLRHILSVTLTSKKNTHICEVQWGAENSDKSEFSLVFERESEMRAWASKIDEYRMMEILMARPKIDAEEIDSPTEGNTNESVPEDLTERRERWKRYGVIT</sequence>
<dbReference type="GO" id="GO:0005886">
    <property type="term" value="C:plasma membrane"/>
    <property type="evidence" value="ECO:0007669"/>
    <property type="project" value="TreeGrafter"/>
</dbReference>
<protein>
    <submittedName>
        <fullName evidence="11">Rho guanine nucleotide exchange factor scd1</fullName>
    </submittedName>
</protein>
<feature type="transmembrane region" description="Helical" evidence="9">
    <location>
        <begin position="132"/>
        <end position="150"/>
    </location>
</feature>
<feature type="coiled-coil region" evidence="7">
    <location>
        <begin position="522"/>
        <end position="549"/>
    </location>
</feature>
<name>A0A8H5L6B9_GIBSU</name>
<evidence type="ECO:0000256" key="1">
    <source>
        <dbReference type="ARBA" id="ARBA00004141"/>
    </source>
</evidence>
<dbReference type="InterPro" id="IPR004837">
    <property type="entry name" value="NaCa_Exmemb"/>
</dbReference>
<feature type="region of interest" description="Disordered" evidence="8">
    <location>
        <begin position="565"/>
        <end position="591"/>
    </location>
</feature>
<comment type="caution">
    <text evidence="11">The sequence shown here is derived from an EMBL/GenBank/DDBJ whole genome shotgun (WGS) entry which is preliminary data.</text>
</comment>
<dbReference type="Gene3D" id="2.30.29.30">
    <property type="entry name" value="Pleckstrin-homology domain (PH domain)/Phosphotyrosine-binding domain (PTB)"/>
    <property type="match status" value="1"/>
</dbReference>
<keyword evidence="7" id="KW-0175">Coiled coil</keyword>
<feature type="region of interest" description="Disordered" evidence="8">
    <location>
        <begin position="163"/>
        <end position="214"/>
    </location>
</feature>
<feature type="compositionally biased region" description="Acidic residues" evidence="8">
    <location>
        <begin position="166"/>
        <end position="177"/>
    </location>
</feature>
<evidence type="ECO:0000256" key="8">
    <source>
        <dbReference type="SAM" id="MobiDB-lite"/>
    </source>
</evidence>
<feature type="transmembrane region" description="Helical" evidence="9">
    <location>
        <begin position="294"/>
        <end position="318"/>
    </location>
</feature>
<keyword evidence="3" id="KW-0050">Antiport</keyword>
<comment type="similarity">
    <text evidence="2">Belongs to the Ca(2+):cation antiporter (CaCA) (TC 2.A.19) family. SLC24A subfamily.</text>
</comment>
<feature type="transmembrane region" description="Helical" evidence="9">
    <location>
        <begin position="6"/>
        <end position="25"/>
    </location>
</feature>
<dbReference type="Pfam" id="PF15411">
    <property type="entry name" value="PH_10"/>
    <property type="match status" value="1"/>
</dbReference>
<feature type="transmembrane region" description="Helical" evidence="9">
    <location>
        <begin position="72"/>
        <end position="95"/>
    </location>
</feature>
<evidence type="ECO:0000256" key="2">
    <source>
        <dbReference type="ARBA" id="ARBA00005364"/>
    </source>
</evidence>
<dbReference type="PANTHER" id="PTHR10846:SF8">
    <property type="entry name" value="INNER MEMBRANE PROTEIN YRBG"/>
    <property type="match status" value="1"/>
</dbReference>
<feature type="transmembrane region" description="Helical" evidence="9">
    <location>
        <begin position="107"/>
        <end position="126"/>
    </location>
</feature>
<feature type="compositionally biased region" description="Low complexity" evidence="8">
    <location>
        <begin position="565"/>
        <end position="577"/>
    </location>
</feature>
<keyword evidence="6 9" id="KW-0472">Membrane</keyword>
<keyword evidence="12" id="KW-1185">Reference proteome</keyword>
<evidence type="ECO:0000256" key="4">
    <source>
        <dbReference type="ARBA" id="ARBA00022692"/>
    </source>
</evidence>
<accession>A0A8H5L6B9</accession>
<gene>
    <name evidence="11" type="ORF">FSUBG_12226</name>
</gene>
<proteinExistence type="inferred from homology"/>
<feature type="transmembrane region" description="Helical" evidence="9">
    <location>
        <begin position="263"/>
        <end position="282"/>
    </location>
</feature>
<evidence type="ECO:0000256" key="9">
    <source>
        <dbReference type="SAM" id="Phobius"/>
    </source>
</evidence>
<evidence type="ECO:0000256" key="6">
    <source>
        <dbReference type="ARBA" id="ARBA00023136"/>
    </source>
</evidence>
<feature type="domain" description="Sodium/calcium exchanger membrane region" evidence="10">
    <location>
        <begin position="235"/>
        <end position="353"/>
    </location>
</feature>
<dbReference type="InterPro" id="IPR011993">
    <property type="entry name" value="PH-like_dom_sf"/>
</dbReference>
<dbReference type="RefSeq" id="XP_036532312.1">
    <property type="nucleotide sequence ID" value="XM_036676994.1"/>
</dbReference>
<evidence type="ECO:0000256" key="3">
    <source>
        <dbReference type="ARBA" id="ARBA00022449"/>
    </source>
</evidence>
<keyword evidence="3" id="KW-0813">Transport</keyword>
<feature type="compositionally biased region" description="Polar residues" evidence="8">
    <location>
        <begin position="178"/>
        <end position="187"/>
    </location>
</feature>
<feature type="compositionally biased region" description="Basic and acidic residues" evidence="8">
    <location>
        <begin position="193"/>
        <end position="210"/>
    </location>
</feature>
<dbReference type="GO" id="GO:0005262">
    <property type="term" value="F:calcium channel activity"/>
    <property type="evidence" value="ECO:0007669"/>
    <property type="project" value="TreeGrafter"/>
</dbReference>
<feature type="compositionally biased region" description="Polar residues" evidence="8">
    <location>
        <begin position="578"/>
        <end position="591"/>
    </location>
</feature>
<evidence type="ECO:0000256" key="5">
    <source>
        <dbReference type="ARBA" id="ARBA00022989"/>
    </source>
</evidence>
<dbReference type="Pfam" id="PF01699">
    <property type="entry name" value="Na_Ca_ex"/>
    <property type="match status" value="2"/>
</dbReference>
<reference evidence="11 12" key="1">
    <citation type="submission" date="2020-05" db="EMBL/GenBank/DDBJ databases">
        <title>Identification and distribution of gene clusters putatively required for synthesis of sphingolipid metabolism inhibitors in phylogenetically diverse species of the filamentous fungus Fusarium.</title>
        <authorList>
            <person name="Kim H.-S."/>
            <person name="Busman M."/>
            <person name="Brown D.W."/>
            <person name="Divon H."/>
            <person name="Uhlig S."/>
            <person name="Proctor R.H."/>
        </authorList>
    </citation>
    <scope>NUCLEOTIDE SEQUENCE [LARGE SCALE GENOMIC DNA]</scope>
    <source>
        <strain evidence="11 12">NRRL 66333</strain>
    </source>
</reference>
<dbReference type="OrthoDB" id="19923at2759"/>
<keyword evidence="4 9" id="KW-0812">Transmembrane</keyword>
<dbReference type="EMBL" id="JAAOAV010000256">
    <property type="protein sequence ID" value="KAF5586152.1"/>
    <property type="molecule type" value="Genomic_DNA"/>
</dbReference>
<feature type="domain" description="Sodium/calcium exchanger membrane region" evidence="10">
    <location>
        <begin position="11"/>
        <end position="150"/>
    </location>
</feature>
<dbReference type="GO" id="GO:0008273">
    <property type="term" value="F:calcium, potassium:sodium antiporter activity"/>
    <property type="evidence" value="ECO:0007669"/>
    <property type="project" value="TreeGrafter"/>
</dbReference>
<comment type="subcellular location">
    <subcellularLocation>
        <location evidence="1">Membrane</location>
        <topology evidence="1">Multi-pass membrane protein</topology>
    </subcellularLocation>
</comment>
<evidence type="ECO:0000313" key="11">
    <source>
        <dbReference type="EMBL" id="KAF5586152.1"/>
    </source>
</evidence>
<dbReference type="InterPro" id="IPR004481">
    <property type="entry name" value="K/Na/Ca-exchanger"/>
</dbReference>
<feature type="transmembrane region" description="Helical" evidence="9">
    <location>
        <begin position="231"/>
        <end position="251"/>
    </location>
</feature>
<evidence type="ECO:0000259" key="10">
    <source>
        <dbReference type="Pfam" id="PF01699"/>
    </source>
</evidence>
<dbReference type="InterPro" id="IPR044880">
    <property type="entry name" value="NCX_ion-bd_dom_sf"/>
</dbReference>
<dbReference type="GO" id="GO:0006874">
    <property type="term" value="P:intracellular calcium ion homeostasis"/>
    <property type="evidence" value="ECO:0007669"/>
    <property type="project" value="TreeGrafter"/>
</dbReference>
<evidence type="ECO:0000256" key="7">
    <source>
        <dbReference type="SAM" id="Coils"/>
    </source>
</evidence>
<dbReference type="Proteomes" id="UP000547976">
    <property type="component" value="Unassembled WGS sequence"/>
</dbReference>
<dbReference type="GeneID" id="59311712"/>
<dbReference type="AlphaFoldDB" id="A0A8H5L6B9"/>